<comment type="caution">
    <text evidence="3">The sequence shown here is derived from an EMBL/GenBank/DDBJ whole genome shotgun (WGS) entry which is preliminary data.</text>
</comment>
<sequence length="706" mass="80116">MTGFRLSFGDRVQIGADCYEFVRREPGRKKFTRKSDGAEVWYEDRDLTLKLTSGELSFPPHSAIPVSRHHLLRMEFSSMPEQIKQQAWMRRDYAAALQENTRLGCPHKARDVIKAVHLRRRAEAQEKGEGFREPVPGQSTAYYWKLIWTLTGGKDIRYLVFAEHNRGNKKARLEAVVADIVRDKILFCYLTPQRHFVATVHDAVVGECRRRGIPDNQAPCQETVRRWVRKLSPYAVLKARHGKRAADLAFGASGVAPVPARPGEVYEVDAHRIDLIIIDGRTGAPLGRPWITVAVDRCTRCIVGFHVHLEPPSSLTIAGCLRNAIAPKLYVSSKWPQLGADWPCWGVPVMVVLDNAFENKADFLKEAAAELGFTLFWTKPDTPEWKAVIERWFGTLETGFIRRIPGATGNSPDDRGDYAAERMACATLEDVDELAHRYVVTVYNRSHHRGINDVPDRLWREHTAEWEVRAPLDIASLDALLAYVFWRVPSNKGIELLGLHYNDRHDHRILELIRTRPGSPRKMTLKIRMDPTDLEFIWVLDPATGRYEKLQSQEPEYTRGLTLAQHRLIRRLALERMRKYVSVKDLCVARDALQRSMDEILGNPHASGRMKAARLNGLGSKGSWWKVHRAVELEYEGDGRSVVDLLQPDADQDGARGAQQDDGLPSEEKKLEVKPSADRPTLASQPEESLPDRARKSGIEVEGLDD</sequence>
<accession>A0A840XYL7</accession>
<keyword evidence="4" id="KW-1185">Reference proteome</keyword>
<feature type="domain" description="Integrase catalytic" evidence="2">
    <location>
        <begin position="258"/>
        <end position="463"/>
    </location>
</feature>
<dbReference type="PANTHER" id="PTHR35004">
    <property type="entry name" value="TRANSPOSASE RV3428C-RELATED"/>
    <property type="match status" value="1"/>
</dbReference>
<evidence type="ECO:0000313" key="4">
    <source>
        <dbReference type="Proteomes" id="UP000580654"/>
    </source>
</evidence>
<dbReference type="Gene3D" id="3.30.420.10">
    <property type="entry name" value="Ribonuclease H-like superfamily/Ribonuclease H"/>
    <property type="match status" value="1"/>
</dbReference>
<name>A0A840XYL7_9PROT</name>
<dbReference type="InterPro" id="IPR001584">
    <property type="entry name" value="Integrase_cat-core"/>
</dbReference>
<dbReference type="InterPro" id="IPR012337">
    <property type="entry name" value="RNaseH-like_sf"/>
</dbReference>
<evidence type="ECO:0000259" key="2">
    <source>
        <dbReference type="PROSITE" id="PS50994"/>
    </source>
</evidence>
<evidence type="ECO:0000313" key="3">
    <source>
        <dbReference type="EMBL" id="MBB5693575.1"/>
    </source>
</evidence>
<protein>
    <submittedName>
        <fullName evidence="3">Putative transposase</fullName>
    </submittedName>
</protein>
<feature type="compositionally biased region" description="Basic and acidic residues" evidence="1">
    <location>
        <begin position="690"/>
        <end position="699"/>
    </location>
</feature>
<proteinExistence type="predicted"/>
<dbReference type="GO" id="GO:0015074">
    <property type="term" value="P:DNA integration"/>
    <property type="evidence" value="ECO:0007669"/>
    <property type="project" value="InterPro"/>
</dbReference>
<dbReference type="GO" id="GO:0003676">
    <property type="term" value="F:nucleic acid binding"/>
    <property type="evidence" value="ECO:0007669"/>
    <property type="project" value="InterPro"/>
</dbReference>
<dbReference type="PROSITE" id="PS50994">
    <property type="entry name" value="INTEGRASE"/>
    <property type="match status" value="1"/>
</dbReference>
<organism evidence="3 4">
    <name type="scientific">Muricoccus pecuniae</name>
    <dbReference type="NCBI Taxonomy" id="693023"/>
    <lineage>
        <taxon>Bacteria</taxon>
        <taxon>Pseudomonadati</taxon>
        <taxon>Pseudomonadota</taxon>
        <taxon>Alphaproteobacteria</taxon>
        <taxon>Acetobacterales</taxon>
        <taxon>Roseomonadaceae</taxon>
        <taxon>Muricoccus</taxon>
    </lineage>
</organism>
<dbReference type="SUPFAM" id="SSF53098">
    <property type="entry name" value="Ribonuclease H-like"/>
    <property type="match status" value="1"/>
</dbReference>
<evidence type="ECO:0000256" key="1">
    <source>
        <dbReference type="SAM" id="MobiDB-lite"/>
    </source>
</evidence>
<feature type="compositionally biased region" description="Basic and acidic residues" evidence="1">
    <location>
        <begin position="666"/>
        <end position="677"/>
    </location>
</feature>
<dbReference type="EMBL" id="JACIJD010000006">
    <property type="protein sequence ID" value="MBB5693575.1"/>
    <property type="molecule type" value="Genomic_DNA"/>
</dbReference>
<dbReference type="Proteomes" id="UP000580654">
    <property type="component" value="Unassembled WGS sequence"/>
</dbReference>
<dbReference type="AlphaFoldDB" id="A0A840XYL7"/>
<dbReference type="PANTHER" id="PTHR35004:SF6">
    <property type="entry name" value="TRANSPOSASE"/>
    <property type="match status" value="1"/>
</dbReference>
<dbReference type="RefSeq" id="WP_184516007.1">
    <property type="nucleotide sequence ID" value="NZ_JACIJD010000006.1"/>
</dbReference>
<dbReference type="InterPro" id="IPR036397">
    <property type="entry name" value="RNaseH_sf"/>
</dbReference>
<reference evidence="3 4" key="1">
    <citation type="submission" date="2020-08" db="EMBL/GenBank/DDBJ databases">
        <title>Genomic Encyclopedia of Type Strains, Phase IV (KMG-IV): sequencing the most valuable type-strain genomes for metagenomic binning, comparative biology and taxonomic classification.</title>
        <authorList>
            <person name="Goeker M."/>
        </authorList>
    </citation>
    <scope>NUCLEOTIDE SEQUENCE [LARGE SCALE GENOMIC DNA]</scope>
    <source>
        <strain evidence="3 4">DSM 25622</strain>
    </source>
</reference>
<feature type="region of interest" description="Disordered" evidence="1">
    <location>
        <begin position="650"/>
        <end position="706"/>
    </location>
</feature>
<gene>
    <name evidence="3" type="ORF">FHS87_001608</name>
</gene>